<name>A0A6A6RWM8_9PLEO</name>
<protein>
    <recommendedName>
        <fullName evidence="5">NAD(P)-binding protein</fullName>
    </recommendedName>
</protein>
<evidence type="ECO:0000256" key="1">
    <source>
        <dbReference type="ARBA" id="ARBA00023002"/>
    </source>
</evidence>
<dbReference type="AlphaFoldDB" id="A0A6A6RWM8"/>
<evidence type="ECO:0000256" key="2">
    <source>
        <dbReference type="SAM" id="Phobius"/>
    </source>
</evidence>
<dbReference type="GO" id="GO:0016491">
    <property type="term" value="F:oxidoreductase activity"/>
    <property type="evidence" value="ECO:0007669"/>
    <property type="project" value="UniProtKB-KW"/>
</dbReference>
<evidence type="ECO:0008006" key="5">
    <source>
        <dbReference type="Google" id="ProtNLM"/>
    </source>
</evidence>
<accession>A0A6A6RWM8</accession>
<keyword evidence="2" id="KW-0812">Transmembrane</keyword>
<reference evidence="3" key="1">
    <citation type="journal article" date="2020" name="Stud. Mycol.">
        <title>101 Dothideomycetes genomes: a test case for predicting lifestyles and emergence of pathogens.</title>
        <authorList>
            <person name="Haridas S."/>
            <person name="Albert R."/>
            <person name="Binder M."/>
            <person name="Bloem J."/>
            <person name="Labutti K."/>
            <person name="Salamov A."/>
            <person name="Andreopoulos B."/>
            <person name="Baker S."/>
            <person name="Barry K."/>
            <person name="Bills G."/>
            <person name="Bluhm B."/>
            <person name="Cannon C."/>
            <person name="Castanera R."/>
            <person name="Culley D."/>
            <person name="Daum C."/>
            <person name="Ezra D."/>
            <person name="Gonzalez J."/>
            <person name="Henrissat B."/>
            <person name="Kuo A."/>
            <person name="Liang C."/>
            <person name="Lipzen A."/>
            <person name="Lutzoni F."/>
            <person name="Magnuson J."/>
            <person name="Mondo S."/>
            <person name="Nolan M."/>
            <person name="Ohm R."/>
            <person name="Pangilinan J."/>
            <person name="Park H.-J."/>
            <person name="Ramirez L."/>
            <person name="Alfaro M."/>
            <person name="Sun H."/>
            <person name="Tritt A."/>
            <person name="Yoshinaga Y."/>
            <person name="Zwiers L.-H."/>
            <person name="Turgeon B."/>
            <person name="Goodwin S."/>
            <person name="Spatafora J."/>
            <person name="Crous P."/>
            <person name="Grigoriev I."/>
        </authorList>
    </citation>
    <scope>NUCLEOTIDE SEQUENCE</scope>
    <source>
        <strain evidence="3">CBS 473.64</strain>
    </source>
</reference>
<organism evidence="3 4">
    <name type="scientific">Massarina eburnea CBS 473.64</name>
    <dbReference type="NCBI Taxonomy" id="1395130"/>
    <lineage>
        <taxon>Eukaryota</taxon>
        <taxon>Fungi</taxon>
        <taxon>Dikarya</taxon>
        <taxon>Ascomycota</taxon>
        <taxon>Pezizomycotina</taxon>
        <taxon>Dothideomycetes</taxon>
        <taxon>Pleosporomycetidae</taxon>
        <taxon>Pleosporales</taxon>
        <taxon>Massarineae</taxon>
        <taxon>Massarinaceae</taxon>
        <taxon>Massarina</taxon>
    </lineage>
</organism>
<feature type="transmembrane region" description="Helical" evidence="2">
    <location>
        <begin position="186"/>
        <end position="205"/>
    </location>
</feature>
<dbReference type="SUPFAM" id="SSF51735">
    <property type="entry name" value="NAD(P)-binding Rossmann-fold domains"/>
    <property type="match status" value="1"/>
</dbReference>
<evidence type="ECO:0000313" key="4">
    <source>
        <dbReference type="Proteomes" id="UP000799753"/>
    </source>
</evidence>
<dbReference type="InterPro" id="IPR052228">
    <property type="entry name" value="Sec_Metab_Biosynth_Oxidored"/>
</dbReference>
<dbReference type="PANTHER" id="PTHR47534">
    <property type="entry name" value="YALI0E05731P"/>
    <property type="match status" value="1"/>
</dbReference>
<keyword evidence="2" id="KW-1133">Transmembrane helix</keyword>
<dbReference type="EMBL" id="MU006789">
    <property type="protein sequence ID" value="KAF2638598.1"/>
    <property type="molecule type" value="Genomic_DNA"/>
</dbReference>
<sequence length="269" mass="30603">MRTKRSGTSGIGNYTIKALVSTGASLRIYVIGRTSSEPRMQVFIQELHAINPKADVIWITGEISLLVETTRICSTIKTKESRVDLLFLTAGYGPWGTGRRETSEGIEITQSLSYYSRVNSINLDDLDLRKSRNFTGMNAQAQWAAMNTMALEKLAIDHPHITFIHSWPGWVDTGNVRRGQEGSWSLWAWFVWLVLGPVLSIISFGEEKTGQRHLYQCTSPMFEEKEKNSVVLVNYRCEVTPNEEVMATLRQTAMNRVWEHTRDVLKPYL</sequence>
<dbReference type="PANTHER" id="PTHR47534:SF3">
    <property type="entry name" value="ALCOHOL DEHYDROGENASE-LIKE C-TERMINAL DOMAIN-CONTAINING PROTEIN"/>
    <property type="match status" value="1"/>
</dbReference>
<keyword evidence="2" id="KW-0472">Membrane</keyword>
<dbReference type="Gene3D" id="3.40.50.720">
    <property type="entry name" value="NAD(P)-binding Rossmann-like Domain"/>
    <property type="match status" value="1"/>
</dbReference>
<keyword evidence="4" id="KW-1185">Reference proteome</keyword>
<dbReference type="InterPro" id="IPR036291">
    <property type="entry name" value="NAD(P)-bd_dom_sf"/>
</dbReference>
<dbReference type="Proteomes" id="UP000799753">
    <property type="component" value="Unassembled WGS sequence"/>
</dbReference>
<proteinExistence type="predicted"/>
<gene>
    <name evidence="3" type="ORF">P280DRAFT_74663</name>
</gene>
<evidence type="ECO:0000313" key="3">
    <source>
        <dbReference type="EMBL" id="KAF2638598.1"/>
    </source>
</evidence>
<dbReference type="OrthoDB" id="2898509at2759"/>
<keyword evidence="1" id="KW-0560">Oxidoreductase</keyword>